<accession>A0A936NBS7</accession>
<dbReference type="AlphaFoldDB" id="A0A936NBS7"/>
<comment type="caution">
    <text evidence="1">The sequence shown here is derived from an EMBL/GenBank/DDBJ whole genome shotgun (WGS) entry which is preliminary data.</text>
</comment>
<dbReference type="EMBL" id="JADJZA010000005">
    <property type="protein sequence ID" value="MBK9296769.1"/>
    <property type="molecule type" value="Genomic_DNA"/>
</dbReference>
<sequence>METIDEAREYVNSQSWGGDELQNAVTDWRQGKLVLPDGQFAQVARWAEQFAARLPEGATPLTVALVLEVRSPASFGQSKYALGLVMQVLPPGIDETDVGADELADVLDAVHLASGMNFELLRPLTLAAAIVATPDDAETSG</sequence>
<dbReference type="Proteomes" id="UP000727993">
    <property type="component" value="Unassembled WGS sequence"/>
</dbReference>
<gene>
    <name evidence="1" type="ORF">IPN02_07985</name>
</gene>
<name>A0A936NBS7_9ACTN</name>
<evidence type="ECO:0000313" key="1">
    <source>
        <dbReference type="EMBL" id="MBK9296769.1"/>
    </source>
</evidence>
<protein>
    <submittedName>
        <fullName evidence="1">Uncharacterized protein</fullName>
    </submittedName>
</protein>
<organism evidence="1 2">
    <name type="scientific">Candidatus Neomicrothrix subdominans</name>
    <dbReference type="NCBI Taxonomy" id="2954438"/>
    <lineage>
        <taxon>Bacteria</taxon>
        <taxon>Bacillati</taxon>
        <taxon>Actinomycetota</taxon>
        <taxon>Acidimicrobiia</taxon>
        <taxon>Acidimicrobiales</taxon>
        <taxon>Microthrixaceae</taxon>
        <taxon>Candidatus Neomicrothrix</taxon>
    </lineage>
</organism>
<proteinExistence type="predicted"/>
<evidence type="ECO:0000313" key="2">
    <source>
        <dbReference type="Proteomes" id="UP000727993"/>
    </source>
</evidence>
<reference evidence="1 2" key="1">
    <citation type="submission" date="2020-10" db="EMBL/GenBank/DDBJ databases">
        <title>Connecting structure to function with the recovery of over 1000 high-quality activated sludge metagenome-assembled genomes encoding full-length rRNA genes using long-read sequencing.</title>
        <authorList>
            <person name="Singleton C.M."/>
            <person name="Petriglieri F."/>
            <person name="Kristensen J.M."/>
            <person name="Kirkegaard R.H."/>
            <person name="Michaelsen T.Y."/>
            <person name="Andersen M.H."/>
            <person name="Karst S.M."/>
            <person name="Dueholm M.S."/>
            <person name="Nielsen P.H."/>
            <person name="Albertsen M."/>
        </authorList>
    </citation>
    <scope>NUCLEOTIDE SEQUENCE [LARGE SCALE GENOMIC DNA]</scope>
    <source>
        <strain evidence="1">Lyne_18-Q3-R50-59_MAXAC.006</strain>
    </source>
</reference>